<evidence type="ECO:0000256" key="1">
    <source>
        <dbReference type="SAM" id="MobiDB-lite"/>
    </source>
</evidence>
<dbReference type="GO" id="GO:0003924">
    <property type="term" value="F:GTPase activity"/>
    <property type="evidence" value="ECO:0007669"/>
    <property type="project" value="InterPro"/>
</dbReference>
<feature type="region of interest" description="Disordered" evidence="1">
    <location>
        <begin position="1"/>
        <end position="42"/>
    </location>
</feature>
<dbReference type="EMBL" id="PGGS01000030">
    <property type="protein sequence ID" value="PNH11412.1"/>
    <property type="molecule type" value="Genomic_DNA"/>
</dbReference>
<evidence type="ECO:0000313" key="2">
    <source>
        <dbReference type="EMBL" id="PNH11412.1"/>
    </source>
</evidence>
<sequence>LSGGGGGGGGAAACSAARPEPQQRPAPSPSPNPAHSSGLGHVIASASNYVRVEMHTLLPEHEATPPGWRPPHLRPPAAAAGASTDPAAVHASLGSGAPPPPAASASAAASNTSAADDEGGATRGSADGAAPPPPPPRRLLLLCSVRSLLRKLRQDVVVGDVVRVSSIDWREGRGVVSEVLPRSSRLVDPAVANVDHMLLVFALDTPPHLAACFPELAAAMAAQPCRFSDCLHVAEPGCSVRAAAPERYLYYRRFLAEMVAHEETDVRQLQRAKAEREGYAKVKSVRGGGERLEARLDSKKHRRASRHSAKHAGRMAGGEAD</sequence>
<comment type="caution">
    <text evidence="2">The sequence shown here is derived from an EMBL/GenBank/DDBJ whole genome shotgun (WGS) entry which is preliminary data.</text>
</comment>
<name>A0A2J8AFZ0_9CHLO</name>
<feature type="compositionally biased region" description="Gly residues" evidence="1">
    <location>
        <begin position="1"/>
        <end position="11"/>
    </location>
</feature>
<feature type="compositionally biased region" description="Low complexity" evidence="1">
    <location>
        <begin position="12"/>
        <end position="21"/>
    </location>
</feature>
<dbReference type="Proteomes" id="UP000236333">
    <property type="component" value="Unassembled WGS sequence"/>
</dbReference>
<organism evidence="2 3">
    <name type="scientific">Tetrabaena socialis</name>
    <dbReference type="NCBI Taxonomy" id="47790"/>
    <lineage>
        <taxon>Eukaryota</taxon>
        <taxon>Viridiplantae</taxon>
        <taxon>Chlorophyta</taxon>
        <taxon>core chlorophytes</taxon>
        <taxon>Chlorophyceae</taxon>
        <taxon>CS clade</taxon>
        <taxon>Chlamydomonadales</taxon>
        <taxon>Tetrabaenaceae</taxon>
        <taxon>Tetrabaena</taxon>
    </lineage>
</organism>
<dbReference type="Gene3D" id="1.10.40.50">
    <property type="entry name" value="Probable gtpase engc, domain 3"/>
    <property type="match status" value="1"/>
</dbReference>
<feature type="compositionally biased region" description="Low complexity" evidence="1">
    <location>
        <begin position="75"/>
        <end position="96"/>
    </location>
</feature>
<dbReference type="InterPro" id="IPR004881">
    <property type="entry name" value="Ribosome_biogen_GTPase_RsgA"/>
</dbReference>
<feature type="non-terminal residue" evidence="2">
    <location>
        <position position="1"/>
    </location>
</feature>
<dbReference type="PANTHER" id="PTHR32120:SF11">
    <property type="entry name" value="SMALL RIBOSOMAL SUBUNIT BIOGENESIS GTPASE RSGA 1, MITOCHONDRIAL-RELATED"/>
    <property type="match status" value="1"/>
</dbReference>
<proteinExistence type="predicted"/>
<accession>A0A2J8AFZ0</accession>
<dbReference type="OrthoDB" id="442158at2759"/>
<feature type="compositionally biased region" description="Basic residues" evidence="1">
    <location>
        <begin position="298"/>
        <end position="313"/>
    </location>
</feature>
<feature type="region of interest" description="Disordered" evidence="1">
    <location>
        <begin position="61"/>
        <end position="135"/>
    </location>
</feature>
<feature type="compositionally biased region" description="Pro residues" evidence="1">
    <location>
        <begin position="22"/>
        <end position="32"/>
    </location>
</feature>
<dbReference type="GO" id="GO:0005525">
    <property type="term" value="F:GTP binding"/>
    <property type="evidence" value="ECO:0007669"/>
    <property type="project" value="InterPro"/>
</dbReference>
<gene>
    <name evidence="2" type="ORF">TSOC_001789</name>
</gene>
<keyword evidence="3" id="KW-1185">Reference proteome</keyword>
<dbReference type="AlphaFoldDB" id="A0A2J8AFZ0"/>
<evidence type="ECO:0000313" key="3">
    <source>
        <dbReference type="Proteomes" id="UP000236333"/>
    </source>
</evidence>
<reference evidence="2 3" key="1">
    <citation type="journal article" date="2017" name="Mol. Biol. Evol.">
        <title>The 4-celled Tetrabaena socialis nuclear genome reveals the essential components for genetic control of cell number at the origin of multicellularity in the volvocine lineage.</title>
        <authorList>
            <person name="Featherston J."/>
            <person name="Arakaki Y."/>
            <person name="Hanschen E.R."/>
            <person name="Ferris P.J."/>
            <person name="Michod R.E."/>
            <person name="Olson B.J.S.C."/>
            <person name="Nozaki H."/>
            <person name="Durand P.M."/>
        </authorList>
    </citation>
    <scope>NUCLEOTIDE SEQUENCE [LARGE SCALE GENOMIC DNA]</scope>
    <source>
        <strain evidence="2 3">NIES-571</strain>
    </source>
</reference>
<protein>
    <submittedName>
        <fullName evidence="2">Putative ribosome biogenesis GTPase RsgA</fullName>
    </submittedName>
</protein>
<dbReference type="PANTHER" id="PTHR32120">
    <property type="entry name" value="SMALL RIBOSOMAL SUBUNIT BIOGENESIS GTPASE RSGA"/>
    <property type="match status" value="1"/>
</dbReference>
<feature type="non-terminal residue" evidence="2">
    <location>
        <position position="321"/>
    </location>
</feature>
<feature type="compositionally biased region" description="Basic and acidic residues" evidence="1">
    <location>
        <begin position="288"/>
        <end position="297"/>
    </location>
</feature>
<feature type="compositionally biased region" description="Low complexity" evidence="1">
    <location>
        <begin position="103"/>
        <end position="114"/>
    </location>
</feature>
<feature type="region of interest" description="Disordered" evidence="1">
    <location>
        <begin position="280"/>
        <end position="321"/>
    </location>
</feature>